<accession>A0A5A7QLH5</accession>
<reference evidence="3" key="1">
    <citation type="journal article" date="2019" name="Curr. Biol.">
        <title>Genome Sequence of Striga asiatica Provides Insight into the Evolution of Plant Parasitism.</title>
        <authorList>
            <person name="Yoshida S."/>
            <person name="Kim S."/>
            <person name="Wafula E.K."/>
            <person name="Tanskanen J."/>
            <person name="Kim Y.M."/>
            <person name="Honaas L."/>
            <person name="Yang Z."/>
            <person name="Spallek T."/>
            <person name="Conn C.E."/>
            <person name="Ichihashi Y."/>
            <person name="Cheong K."/>
            <person name="Cui S."/>
            <person name="Der J.P."/>
            <person name="Gundlach H."/>
            <person name="Jiao Y."/>
            <person name="Hori C."/>
            <person name="Ishida J.K."/>
            <person name="Kasahara H."/>
            <person name="Kiba T."/>
            <person name="Kim M.S."/>
            <person name="Koo N."/>
            <person name="Laohavisit A."/>
            <person name="Lee Y.H."/>
            <person name="Lumba S."/>
            <person name="McCourt P."/>
            <person name="Mortimer J.C."/>
            <person name="Mutuku J.M."/>
            <person name="Nomura T."/>
            <person name="Sasaki-Sekimoto Y."/>
            <person name="Seto Y."/>
            <person name="Wang Y."/>
            <person name="Wakatake T."/>
            <person name="Sakakibara H."/>
            <person name="Demura T."/>
            <person name="Yamaguchi S."/>
            <person name="Yoneyama K."/>
            <person name="Manabe R.I."/>
            <person name="Nelson D.C."/>
            <person name="Schulman A.H."/>
            <person name="Timko M.P."/>
            <person name="dePamphilis C.W."/>
            <person name="Choi D."/>
            <person name="Shirasu K."/>
        </authorList>
    </citation>
    <scope>NUCLEOTIDE SEQUENCE [LARGE SCALE GENOMIC DNA]</scope>
    <source>
        <strain evidence="3">cv. UVA1</strain>
    </source>
</reference>
<feature type="compositionally biased region" description="Basic and acidic residues" evidence="1">
    <location>
        <begin position="139"/>
        <end position="149"/>
    </location>
</feature>
<feature type="region of interest" description="Disordered" evidence="1">
    <location>
        <begin position="80"/>
        <end position="117"/>
    </location>
</feature>
<keyword evidence="3" id="KW-1185">Reference proteome</keyword>
<evidence type="ECO:0000256" key="1">
    <source>
        <dbReference type="SAM" id="MobiDB-lite"/>
    </source>
</evidence>
<protein>
    <submittedName>
        <fullName evidence="2">Catalytic/ coenzyme binding protein</fullName>
    </submittedName>
</protein>
<comment type="caution">
    <text evidence="2">The sequence shown here is derived from an EMBL/GenBank/DDBJ whole genome shotgun (WGS) entry which is preliminary data.</text>
</comment>
<feature type="compositionally biased region" description="Pro residues" evidence="1">
    <location>
        <begin position="44"/>
        <end position="55"/>
    </location>
</feature>
<evidence type="ECO:0000313" key="3">
    <source>
        <dbReference type="Proteomes" id="UP000325081"/>
    </source>
</evidence>
<feature type="region of interest" description="Disordered" evidence="1">
    <location>
        <begin position="27"/>
        <end position="62"/>
    </location>
</feature>
<dbReference type="EMBL" id="BKCP01007509">
    <property type="protein sequence ID" value="GER46253.1"/>
    <property type="molecule type" value="Genomic_DNA"/>
</dbReference>
<name>A0A5A7QLH5_STRAF</name>
<evidence type="ECO:0000313" key="2">
    <source>
        <dbReference type="EMBL" id="GER46253.1"/>
    </source>
</evidence>
<dbReference type="AlphaFoldDB" id="A0A5A7QLH5"/>
<dbReference type="PANTHER" id="PTHR47285">
    <property type="entry name" value="PROTEIN TIC 62, CHLOROPLASTIC"/>
    <property type="match status" value="1"/>
</dbReference>
<proteinExistence type="predicted"/>
<sequence>ESDDLDGSKSFVKDSLLTEKKAEQIIATKAAPQSPFTAYENLKPPTPPTPTPSTGPGPTSLSIVVDSISSKLSNISIDNVGTNKAAPKKKHASSPYINYEDLKPPSSPTPTPSGSKKEFFTASISSEVTVGNNNVVKSESTDVGKEHTKTPAYRLSPYLA</sequence>
<feature type="region of interest" description="Disordered" evidence="1">
    <location>
        <begin position="133"/>
        <end position="160"/>
    </location>
</feature>
<dbReference type="Proteomes" id="UP000325081">
    <property type="component" value="Unassembled WGS sequence"/>
</dbReference>
<feature type="non-terminal residue" evidence="2">
    <location>
        <position position="1"/>
    </location>
</feature>
<dbReference type="InterPro" id="IPR044719">
    <property type="entry name" value="TIC62"/>
</dbReference>
<gene>
    <name evidence="2" type="ORF">STAS_23279</name>
</gene>
<dbReference type="PANTHER" id="PTHR47285:SF1">
    <property type="entry name" value="PROTEIN TIC 62, CHLOROPLASTIC"/>
    <property type="match status" value="1"/>
</dbReference>
<organism evidence="2 3">
    <name type="scientific">Striga asiatica</name>
    <name type="common">Asiatic witchweed</name>
    <name type="synonym">Buchnera asiatica</name>
    <dbReference type="NCBI Taxonomy" id="4170"/>
    <lineage>
        <taxon>Eukaryota</taxon>
        <taxon>Viridiplantae</taxon>
        <taxon>Streptophyta</taxon>
        <taxon>Embryophyta</taxon>
        <taxon>Tracheophyta</taxon>
        <taxon>Spermatophyta</taxon>
        <taxon>Magnoliopsida</taxon>
        <taxon>eudicotyledons</taxon>
        <taxon>Gunneridae</taxon>
        <taxon>Pentapetalae</taxon>
        <taxon>asterids</taxon>
        <taxon>lamiids</taxon>
        <taxon>Lamiales</taxon>
        <taxon>Orobanchaceae</taxon>
        <taxon>Buchnereae</taxon>
        <taxon>Striga</taxon>
    </lineage>
</organism>